<dbReference type="EMBL" id="WGGT01000008">
    <property type="protein sequence ID" value="MVQ45717.1"/>
    <property type="molecule type" value="Genomic_DNA"/>
</dbReference>
<name>A0A3R6A575_9FIRM</name>
<dbReference type="InterPro" id="IPR043148">
    <property type="entry name" value="TagF_C"/>
</dbReference>
<dbReference type="Pfam" id="PF04464">
    <property type="entry name" value="Glyphos_transf"/>
    <property type="match status" value="1"/>
</dbReference>
<keyword evidence="5" id="KW-0777">Teichoic acid biosynthesis</keyword>
<evidence type="ECO:0000313" key="12">
    <source>
        <dbReference type="Proteomes" id="UP000479531"/>
    </source>
</evidence>
<proteinExistence type="inferred from homology"/>
<dbReference type="PANTHER" id="PTHR37316">
    <property type="entry name" value="TEICHOIC ACID GLYCEROL-PHOSPHATE PRIMASE"/>
    <property type="match status" value="1"/>
</dbReference>
<evidence type="ECO:0000256" key="6">
    <source>
        <dbReference type="ARBA" id="ARBA00023136"/>
    </source>
</evidence>
<evidence type="ECO:0000313" key="10">
    <source>
        <dbReference type="Proteomes" id="UP000284465"/>
    </source>
</evidence>
<dbReference type="Proteomes" id="UP000478483">
    <property type="component" value="Unassembled WGS sequence"/>
</dbReference>
<dbReference type="Gene3D" id="3.40.50.11820">
    <property type="match status" value="1"/>
</dbReference>
<sequence>MNWRINESGVSATIENIEWERIHLILTVRLHIDGQKTYDIDKMEFYAVNNLGGCGVKFDVRRKEDIIKLHVNVTNSGELRCIPRGTYRIFVCEKDCVLAECETSPDIADQLEAMSRNFLYGERGKSYNVTFYIEDGTDTLPFRMHCIALGAVGVTFPQNPSFLKKINLIKALKDCYLSSRSVLRRVYKWYSFLYKSRRKNTVLFMTEQDQKIASNLKAVSDRMVDRQLDQQYRLLYSARPAAAEPQSKKSWIGLMKLLAQSGTIFIDDHAPVLDWLKLDDDTTLIQLWHAGAGFKSSGYSRWGHEGCPSPQSCHRQYKYGIAGSKNIAPFFSEVWGINDEQVLPTGMPRMDEYLDEQHRNEKIKELYEQFPMCRGKKVILFAPTYRGRNKKTAYYPYELIDFEKLYQICGDEYVVLFKMHPWVNKDIVIGKKYADKFLDVKKYPNINDLFYIVDLLITDYSSNIFEYSLMRKPMLFFAFDKIQYSFSRGFHRDYEESAPGKVCYSFEEVLSAITDKDFEYEKVEQYITHHFDYIDSGASDRVIDWILLGKMPENISNAIKKKQEEIQRMHELDFATGMLVQQDD</sequence>
<keyword evidence="3" id="KW-1003">Cell membrane</keyword>
<reference evidence="9 10" key="1">
    <citation type="submission" date="2018-08" db="EMBL/GenBank/DDBJ databases">
        <title>A genome reference for cultivated species of the human gut microbiota.</title>
        <authorList>
            <person name="Zou Y."/>
            <person name="Xue W."/>
            <person name="Luo G."/>
        </authorList>
    </citation>
    <scope>NUCLEOTIDE SEQUENCE [LARGE SCALE GENOMIC DNA]</scope>
    <source>
        <strain evidence="9 10">AM43-11</strain>
    </source>
</reference>
<dbReference type="EMBL" id="QSFP01000007">
    <property type="protein sequence ID" value="RHA67649.1"/>
    <property type="molecule type" value="Genomic_DNA"/>
</dbReference>
<dbReference type="Gene3D" id="3.40.50.12580">
    <property type="match status" value="1"/>
</dbReference>
<dbReference type="PANTHER" id="PTHR37316:SF2">
    <property type="entry name" value="TEICHOIC ACID RIBITOL-PHOSPHATE POLYMERASE TARK"/>
    <property type="match status" value="1"/>
</dbReference>
<dbReference type="GO" id="GO:0005886">
    <property type="term" value="C:plasma membrane"/>
    <property type="evidence" value="ECO:0007669"/>
    <property type="project" value="UniProtKB-SubCell"/>
</dbReference>
<evidence type="ECO:0000256" key="3">
    <source>
        <dbReference type="ARBA" id="ARBA00022475"/>
    </source>
</evidence>
<reference evidence="8 12" key="3">
    <citation type="submission" date="2019-10" db="EMBL/GenBank/DDBJ databases">
        <title>Roseburia spp. ameliorate alcoholic fatty liver via restoration of gut barrier function.</title>
        <authorList>
            <person name="Seo B."/>
            <person name="Ko G."/>
        </authorList>
    </citation>
    <scope>NUCLEOTIDE SEQUENCE [LARGE SCALE GENOMIC DNA]</scope>
    <source>
        <strain evidence="8 12">SNUG30017</strain>
    </source>
</reference>
<evidence type="ECO:0000256" key="2">
    <source>
        <dbReference type="ARBA" id="ARBA00010488"/>
    </source>
</evidence>
<comment type="similarity">
    <text evidence="2">Belongs to the CDP-glycerol glycerophosphotransferase family.</text>
</comment>
<dbReference type="GO" id="GO:0019350">
    <property type="term" value="P:teichoic acid biosynthetic process"/>
    <property type="evidence" value="ECO:0007669"/>
    <property type="project" value="UniProtKB-KW"/>
</dbReference>
<keyword evidence="6" id="KW-0472">Membrane</keyword>
<evidence type="ECO:0000313" key="9">
    <source>
        <dbReference type="EMBL" id="RHA67649.1"/>
    </source>
</evidence>
<dbReference type="InterPro" id="IPR051612">
    <property type="entry name" value="Teichoic_Acid_Biosynth"/>
</dbReference>
<reference evidence="7 11" key="2">
    <citation type="journal article" date="2019" name="Nat. Med.">
        <title>A library of human gut bacterial isolates paired with longitudinal multiomics data enables mechanistic microbiome research.</title>
        <authorList>
            <person name="Poyet M."/>
            <person name="Groussin M."/>
            <person name="Gibbons S.M."/>
            <person name="Avila-Pacheco J."/>
            <person name="Jiang X."/>
            <person name="Kearney S.M."/>
            <person name="Perrotta A.R."/>
            <person name="Berdy B."/>
            <person name="Zhao S."/>
            <person name="Lieberman T.D."/>
            <person name="Swanson P.K."/>
            <person name="Smith M."/>
            <person name="Roesemann S."/>
            <person name="Alexander J.E."/>
            <person name="Rich S.A."/>
            <person name="Livny J."/>
            <person name="Vlamakis H."/>
            <person name="Clish C."/>
            <person name="Bullock K."/>
            <person name="Deik A."/>
            <person name="Scott J."/>
            <person name="Pierce K.A."/>
            <person name="Xavier R.J."/>
            <person name="Alm E.J."/>
        </authorList>
    </citation>
    <scope>NUCLEOTIDE SEQUENCE [LARGE SCALE GENOMIC DNA]</scope>
    <source>
        <strain evidence="7 11">BIOML-A1</strain>
    </source>
</reference>
<organism evidence="9 10">
    <name type="scientific">Roseburia intestinalis</name>
    <dbReference type="NCBI Taxonomy" id="166486"/>
    <lineage>
        <taxon>Bacteria</taxon>
        <taxon>Bacillati</taxon>
        <taxon>Bacillota</taxon>
        <taxon>Clostridia</taxon>
        <taxon>Lachnospirales</taxon>
        <taxon>Lachnospiraceae</taxon>
        <taxon>Roseburia</taxon>
    </lineage>
</organism>
<comment type="subcellular location">
    <subcellularLocation>
        <location evidence="1">Cell membrane</location>
        <topology evidence="1">Peripheral membrane protein</topology>
    </subcellularLocation>
</comment>
<evidence type="ECO:0000256" key="5">
    <source>
        <dbReference type="ARBA" id="ARBA00022944"/>
    </source>
</evidence>
<comment type="caution">
    <text evidence="9">The sequence shown here is derived from an EMBL/GenBank/DDBJ whole genome shotgun (WGS) entry which is preliminary data.</text>
</comment>
<dbReference type="EMBL" id="WNAJ01000041">
    <property type="protein sequence ID" value="MTR87145.1"/>
    <property type="molecule type" value="Genomic_DNA"/>
</dbReference>
<keyword evidence="4" id="KW-0808">Transferase</keyword>
<dbReference type="GeneID" id="61432059"/>
<dbReference type="GO" id="GO:0047355">
    <property type="term" value="F:CDP-glycerol glycerophosphotransferase activity"/>
    <property type="evidence" value="ECO:0007669"/>
    <property type="project" value="InterPro"/>
</dbReference>
<dbReference type="InterPro" id="IPR043149">
    <property type="entry name" value="TagF_N"/>
</dbReference>
<protein>
    <submittedName>
        <fullName evidence="9">Teichoic acid biosynthesis protein</fullName>
    </submittedName>
</protein>
<evidence type="ECO:0000256" key="4">
    <source>
        <dbReference type="ARBA" id="ARBA00022679"/>
    </source>
</evidence>
<dbReference type="Proteomes" id="UP000284465">
    <property type="component" value="Unassembled WGS sequence"/>
</dbReference>
<evidence type="ECO:0000313" key="11">
    <source>
        <dbReference type="Proteomes" id="UP000478483"/>
    </source>
</evidence>
<dbReference type="RefSeq" id="WP_006856668.1">
    <property type="nucleotide sequence ID" value="NZ_CP102289.1"/>
</dbReference>
<gene>
    <name evidence="9" type="ORF">DW927_07945</name>
    <name evidence="8" type="ORF">GCK47_08375</name>
    <name evidence="7" type="ORF">GMD50_19415</name>
</gene>
<evidence type="ECO:0000256" key="1">
    <source>
        <dbReference type="ARBA" id="ARBA00004202"/>
    </source>
</evidence>
<dbReference type="InterPro" id="IPR007554">
    <property type="entry name" value="Glycerophosphate_synth"/>
</dbReference>
<dbReference type="AlphaFoldDB" id="A0A3R6A575"/>
<evidence type="ECO:0000313" key="8">
    <source>
        <dbReference type="EMBL" id="MVQ45717.1"/>
    </source>
</evidence>
<evidence type="ECO:0000313" key="7">
    <source>
        <dbReference type="EMBL" id="MTR87145.1"/>
    </source>
</evidence>
<dbReference type="SUPFAM" id="SSF53756">
    <property type="entry name" value="UDP-Glycosyltransferase/glycogen phosphorylase"/>
    <property type="match status" value="1"/>
</dbReference>
<accession>A0A3R6A575</accession>
<dbReference type="Proteomes" id="UP000479531">
    <property type="component" value="Unassembled WGS sequence"/>
</dbReference>